<sequence length="248" mass="25929">MKILISVLGSAALLAGCSSAPSYSPSCGSQCGAQYQPQSQPQYANAARSQSKFAVGLGAGTTGATLEAKFAPNNNLALRGSYNFLEFGADQDYDGIDYEGDLSLNTFGGFVDVAPFGNGFVLSGGAYIGDKTLDLFATPSNNVEIGGQTFTPAEVGSLNGQAELKNFAPYAGIGYDSFIAGSSDWSFNARAGVMFTGSPKVDLVSVDGLLSDDATLRAELDTEIASIEEEAEDYKYYPVLSVGIARRF</sequence>
<dbReference type="AlphaFoldDB" id="A0A918KAH9"/>
<reference evidence="2 3" key="1">
    <citation type="journal article" date="2014" name="Int. J. Syst. Evol. Microbiol.">
        <title>Complete genome sequence of Corynebacterium casei LMG S-19264T (=DSM 44701T), isolated from a smear-ripened cheese.</title>
        <authorList>
            <consortium name="US DOE Joint Genome Institute (JGI-PGF)"/>
            <person name="Walter F."/>
            <person name="Albersmeier A."/>
            <person name="Kalinowski J."/>
            <person name="Ruckert C."/>
        </authorList>
    </citation>
    <scope>NUCLEOTIDE SEQUENCE [LARGE SCALE GENOMIC DNA]</scope>
    <source>
        <strain evidence="2 3">KCTC 23968</strain>
    </source>
</reference>
<feature type="chain" id="PRO_5036953058" description="Outer membrane protein" evidence="1">
    <location>
        <begin position="21"/>
        <end position="248"/>
    </location>
</feature>
<evidence type="ECO:0000313" key="2">
    <source>
        <dbReference type="EMBL" id="GGX56786.1"/>
    </source>
</evidence>
<dbReference type="PROSITE" id="PS51257">
    <property type="entry name" value="PROKAR_LIPOPROTEIN"/>
    <property type="match status" value="1"/>
</dbReference>
<organism evidence="2 3">
    <name type="scientific">Litorimonas cladophorae</name>
    <dbReference type="NCBI Taxonomy" id="1220491"/>
    <lineage>
        <taxon>Bacteria</taxon>
        <taxon>Pseudomonadati</taxon>
        <taxon>Pseudomonadota</taxon>
        <taxon>Alphaproteobacteria</taxon>
        <taxon>Maricaulales</taxon>
        <taxon>Robiginitomaculaceae</taxon>
    </lineage>
</organism>
<dbReference type="RefSeq" id="WP_189580130.1">
    <property type="nucleotide sequence ID" value="NZ_BMYV01000001.1"/>
</dbReference>
<feature type="signal peptide" evidence="1">
    <location>
        <begin position="1"/>
        <end position="20"/>
    </location>
</feature>
<protein>
    <recommendedName>
        <fullName evidence="4">Outer membrane protein</fullName>
    </recommendedName>
</protein>
<keyword evidence="3" id="KW-1185">Reference proteome</keyword>
<name>A0A918KAH9_9PROT</name>
<accession>A0A918KAH9</accession>
<evidence type="ECO:0000313" key="3">
    <source>
        <dbReference type="Proteomes" id="UP000600865"/>
    </source>
</evidence>
<comment type="caution">
    <text evidence="2">The sequence shown here is derived from an EMBL/GenBank/DDBJ whole genome shotgun (WGS) entry which is preliminary data.</text>
</comment>
<proteinExistence type="predicted"/>
<gene>
    <name evidence="2" type="ORF">GCM10011309_02060</name>
</gene>
<keyword evidence="1" id="KW-0732">Signal</keyword>
<dbReference type="EMBL" id="BMYV01000001">
    <property type="protein sequence ID" value="GGX56786.1"/>
    <property type="molecule type" value="Genomic_DNA"/>
</dbReference>
<dbReference type="Gene3D" id="2.40.160.170">
    <property type="match status" value="1"/>
</dbReference>
<dbReference type="Proteomes" id="UP000600865">
    <property type="component" value="Unassembled WGS sequence"/>
</dbReference>
<evidence type="ECO:0008006" key="4">
    <source>
        <dbReference type="Google" id="ProtNLM"/>
    </source>
</evidence>
<evidence type="ECO:0000256" key="1">
    <source>
        <dbReference type="SAM" id="SignalP"/>
    </source>
</evidence>